<dbReference type="InterPro" id="IPR019734">
    <property type="entry name" value="TPR_rpt"/>
</dbReference>
<dbReference type="Pfam" id="PF13181">
    <property type="entry name" value="TPR_8"/>
    <property type="match status" value="1"/>
</dbReference>
<evidence type="ECO:0000313" key="2">
    <source>
        <dbReference type="EMBL" id="SHL24922.1"/>
    </source>
</evidence>
<protein>
    <submittedName>
        <fullName evidence="2">Tetratricopeptide repeat-containing protein</fullName>
    </submittedName>
</protein>
<dbReference type="InterPro" id="IPR011990">
    <property type="entry name" value="TPR-like_helical_dom_sf"/>
</dbReference>
<comment type="caution">
    <text evidence="1">The sequence shown here is derived from an EMBL/GenBank/DDBJ whole genome shotgun (WGS) entry which is preliminary data.</text>
</comment>
<keyword evidence="3" id="KW-1185">Reference proteome</keyword>
<dbReference type="Proteomes" id="UP000198431">
    <property type="component" value="Unassembled WGS sequence"/>
</dbReference>
<dbReference type="Gene3D" id="1.25.40.10">
    <property type="entry name" value="Tetratricopeptide repeat domain"/>
    <property type="match status" value="1"/>
</dbReference>
<sequence>MEINENLQNERNLKGAEFEKEGNFEKAIEVYEENVAESFKGNHPYDRLATIYKNQNDIDNEIRVLEKAIVVFEEITLEDRLEGLPKLFRFKNRLEKALHTKAQLAKLAKQKKSKL</sequence>
<reference evidence="1 4" key="1">
    <citation type="submission" date="2016-11" db="EMBL/GenBank/DDBJ databases">
        <title>Whole genomes of Flavobacteriaceae.</title>
        <authorList>
            <person name="Stine C."/>
            <person name="Li C."/>
            <person name="Tadesse D."/>
        </authorList>
    </citation>
    <scope>NUCLEOTIDE SEQUENCE [LARGE SCALE GENOMIC DNA]</scope>
    <source>
        <strain evidence="1 4">ATCC 19366</strain>
    </source>
</reference>
<evidence type="ECO:0000313" key="4">
    <source>
        <dbReference type="Proteomes" id="UP000198431"/>
    </source>
</evidence>
<gene>
    <name evidence="1" type="ORF">B0A72_11695</name>
    <name evidence="2" type="ORF">SAMN05444387_0132</name>
</gene>
<dbReference type="EMBL" id="FRBX01000001">
    <property type="protein sequence ID" value="SHL24922.1"/>
    <property type="molecule type" value="Genomic_DNA"/>
</dbReference>
<proteinExistence type="predicted"/>
<dbReference type="RefSeq" id="WP_073392953.1">
    <property type="nucleotide sequence ID" value="NZ_FRBX01000001.1"/>
</dbReference>
<organism evidence="1 4">
    <name type="scientific">Flavobacterium pectinovorum</name>
    <dbReference type="NCBI Taxonomy" id="29533"/>
    <lineage>
        <taxon>Bacteria</taxon>
        <taxon>Pseudomonadati</taxon>
        <taxon>Bacteroidota</taxon>
        <taxon>Flavobacteriia</taxon>
        <taxon>Flavobacteriales</taxon>
        <taxon>Flavobacteriaceae</taxon>
        <taxon>Flavobacterium</taxon>
    </lineage>
</organism>
<dbReference type="Proteomes" id="UP000184216">
    <property type="component" value="Unassembled WGS sequence"/>
</dbReference>
<evidence type="ECO:0000313" key="3">
    <source>
        <dbReference type="Proteomes" id="UP000184216"/>
    </source>
</evidence>
<dbReference type="SUPFAM" id="SSF48452">
    <property type="entry name" value="TPR-like"/>
    <property type="match status" value="1"/>
</dbReference>
<evidence type="ECO:0000313" key="1">
    <source>
        <dbReference type="EMBL" id="OXB04636.1"/>
    </source>
</evidence>
<name>A0AB36P173_9FLAO</name>
<dbReference type="AlphaFoldDB" id="A0AB36P173"/>
<accession>A0AB36P173</accession>
<dbReference type="EMBL" id="MUHB01000009">
    <property type="protein sequence ID" value="OXB04636.1"/>
    <property type="molecule type" value="Genomic_DNA"/>
</dbReference>
<reference evidence="2 3" key="2">
    <citation type="submission" date="2016-11" db="EMBL/GenBank/DDBJ databases">
        <authorList>
            <person name="Varghese N."/>
            <person name="Submissions S."/>
        </authorList>
    </citation>
    <scope>NUCLEOTIDE SEQUENCE [LARGE SCALE GENOMIC DNA]</scope>
    <source>
        <strain evidence="2 3">DSM 6368</strain>
    </source>
</reference>